<keyword evidence="4 5" id="KW-0804">Transcription</keyword>
<keyword evidence="2 5" id="KW-0805">Transcription regulation</keyword>
<reference evidence="10" key="1">
    <citation type="journal article" date="2006" name="PLoS Biol.">
        <title>Macronuclear genome sequence of the ciliate Tetrahymena thermophila, a model eukaryote.</title>
        <authorList>
            <person name="Eisen J.A."/>
            <person name="Coyne R.S."/>
            <person name="Wu M."/>
            <person name="Wu D."/>
            <person name="Thiagarajan M."/>
            <person name="Wortman J.R."/>
            <person name="Badger J.H."/>
            <person name="Ren Q."/>
            <person name="Amedeo P."/>
            <person name="Jones K.M."/>
            <person name="Tallon L.J."/>
            <person name="Delcher A.L."/>
            <person name="Salzberg S.L."/>
            <person name="Silva J.C."/>
            <person name="Haas B.J."/>
            <person name="Majoros W.H."/>
            <person name="Farzad M."/>
            <person name="Carlton J.M."/>
            <person name="Smith R.K. Jr."/>
            <person name="Garg J."/>
            <person name="Pearlman R.E."/>
            <person name="Karrer K.M."/>
            <person name="Sun L."/>
            <person name="Manning G."/>
            <person name="Elde N.C."/>
            <person name="Turkewitz A.P."/>
            <person name="Asai D.J."/>
            <person name="Wilkes D.E."/>
            <person name="Wang Y."/>
            <person name="Cai H."/>
            <person name="Collins K."/>
            <person name="Stewart B.A."/>
            <person name="Lee S.R."/>
            <person name="Wilamowska K."/>
            <person name="Weinberg Z."/>
            <person name="Ruzzo W.L."/>
            <person name="Wloga D."/>
            <person name="Gaertig J."/>
            <person name="Frankel J."/>
            <person name="Tsao C.-C."/>
            <person name="Gorovsky M.A."/>
            <person name="Keeling P.J."/>
            <person name="Waller R.F."/>
            <person name="Patron N.J."/>
            <person name="Cherry J.M."/>
            <person name="Stover N.A."/>
            <person name="Krieger C.J."/>
            <person name="del Toro C."/>
            <person name="Ryder H.F."/>
            <person name="Williamson S.C."/>
            <person name="Barbeau R.A."/>
            <person name="Hamilton E.P."/>
            <person name="Orias E."/>
        </authorList>
    </citation>
    <scope>NUCLEOTIDE SEQUENCE [LARGE SCALE GENOMIC DNA]</scope>
    <source>
        <strain evidence="10">SB210</strain>
    </source>
</reference>
<accession>Q22FZ6</accession>
<sequence length="879" mass="101798">MSLYQKNSDSFAVSSEQDSLDNIVVEDDYNQQDDIDSFKSFSSFDVESEEQGDEEAQVQEGEEEENENYPESNQHIQDKDSMVDDETNSEEEQQQTQEMLKRTDQIILNKINLKKRNIFQFVHRNQVSMIQDKQNGYMSKKKNQIGSNKLAQNGQQGQGTQILKREILNYSRREKSLEELSKKFLSLFLDKEESMLSLDKITNQLGVERRRIYDIINILESLKLVSRKGKNNYKWNGFQKIYETITQFDQKSLTKKEEQELTQEPQKREKSLEMLSIGFLKLFLHWKSTMTLEEAARKLSSKQIDDHKIKTKIRRLYDIANVFKSLGLIKKTSLIETKKPAFEWIGIVGLDSFAYKIMREKKSGDEEQNCEEDSLNQSQQMSQQNSFTEPKLSKKRFSNDKNSSKIDSSTGQQKQQLKKSFIIQQQLKEQREKERLLLEQNQKQQQIQQSSLNNNINNSNITQNLSQLLQTIQKNMKSQNQEAPQQNNNSSNTPLSLLSQLQILSRPIQQNLVSNLSSLINNINNNNNQNNLIQQEEQQQSSNNNLIGNLMLKCLQNVITNFVSKNTNNTQNKQQEENQTNLQQTLLESPEKVLKINNQINQNNSLSQMSSNTKMNNNSNYKCLQSSQKSTSNLGDFTTAKKQKQIINDENIPLSGEKGLHQGFSSQNTSSLKTPILKRTLTIIQPKLDECDDITPTPPTCKRSFSACLSSSNNNNINNNTQTLFQNLIQQNQNQVYPNPFSDRTNLNNNKQQIFNNLLGFQQQQQQQQQQVSSSSFKKIRKLTYENNSLQGSDNKQNDMDSKNIKKSISCENQINFNTLIQTSQQLLKNSNLQQNLNNLQQVQNNDVNQNNQLFNQLKELKINQINNIQNIRVLEHYF</sequence>
<comment type="subcellular location">
    <subcellularLocation>
        <location evidence="5">Nucleus</location>
    </subcellularLocation>
</comment>
<evidence type="ECO:0000256" key="5">
    <source>
        <dbReference type="RuleBase" id="RU003796"/>
    </source>
</evidence>
<dbReference type="InterPro" id="IPR003316">
    <property type="entry name" value="E2F_WHTH_DNA-bd_dom"/>
</dbReference>
<organism evidence="9 10">
    <name type="scientific">Tetrahymena thermophila (strain SB210)</name>
    <dbReference type="NCBI Taxonomy" id="312017"/>
    <lineage>
        <taxon>Eukaryota</taxon>
        <taxon>Sar</taxon>
        <taxon>Alveolata</taxon>
        <taxon>Ciliophora</taxon>
        <taxon>Intramacronucleata</taxon>
        <taxon>Oligohymenophorea</taxon>
        <taxon>Hymenostomatida</taxon>
        <taxon>Tetrahymenina</taxon>
        <taxon>Tetrahymenidae</taxon>
        <taxon>Tetrahymena</taxon>
    </lineage>
</organism>
<dbReference type="STRING" id="312017.Q22FZ6"/>
<keyword evidence="5" id="KW-0539">Nucleus</keyword>
<feature type="domain" description="E2F/DP family winged-helix DNA-binding" evidence="8">
    <location>
        <begin position="172"/>
        <end position="237"/>
    </location>
</feature>
<dbReference type="GO" id="GO:0000978">
    <property type="term" value="F:RNA polymerase II cis-regulatory region sequence-specific DNA binding"/>
    <property type="evidence" value="ECO:0007669"/>
    <property type="project" value="InterPro"/>
</dbReference>
<dbReference type="SMART" id="SM01372">
    <property type="entry name" value="E2F_TDP"/>
    <property type="match status" value="2"/>
</dbReference>
<feature type="compositionally biased region" description="Acidic residues" evidence="7">
    <location>
        <begin position="46"/>
        <end position="68"/>
    </location>
</feature>
<dbReference type="Gene3D" id="1.10.10.10">
    <property type="entry name" value="Winged helix-like DNA-binding domain superfamily/Winged helix DNA-binding domain"/>
    <property type="match status" value="2"/>
</dbReference>
<feature type="region of interest" description="Disordered" evidence="7">
    <location>
        <begin position="364"/>
        <end position="417"/>
    </location>
</feature>
<dbReference type="SUPFAM" id="SSF46785">
    <property type="entry name" value="Winged helix' DNA-binding domain"/>
    <property type="match status" value="2"/>
</dbReference>
<dbReference type="RefSeq" id="XP_001031893.2">
    <property type="nucleotide sequence ID" value="XM_001031893.2"/>
</dbReference>
<dbReference type="Proteomes" id="UP000009168">
    <property type="component" value="Unassembled WGS sequence"/>
</dbReference>
<proteinExistence type="inferred from homology"/>
<dbReference type="GeneID" id="7838111"/>
<dbReference type="EMBL" id="GG662576">
    <property type="protein sequence ID" value="EAR84230.2"/>
    <property type="molecule type" value="Genomic_DNA"/>
</dbReference>
<evidence type="ECO:0000256" key="2">
    <source>
        <dbReference type="ARBA" id="ARBA00023015"/>
    </source>
</evidence>
<feature type="compositionally biased region" description="Acidic residues" evidence="7">
    <location>
        <begin position="83"/>
        <end position="93"/>
    </location>
</feature>
<dbReference type="Pfam" id="PF02319">
    <property type="entry name" value="WHD_E2F_TDP"/>
    <property type="match status" value="2"/>
</dbReference>
<dbReference type="PANTHER" id="PTHR12081">
    <property type="entry name" value="TRANSCRIPTION FACTOR E2F"/>
    <property type="match status" value="1"/>
</dbReference>
<evidence type="ECO:0000256" key="4">
    <source>
        <dbReference type="ARBA" id="ARBA00023163"/>
    </source>
</evidence>
<keyword evidence="6" id="KW-0175">Coiled coil</keyword>
<keyword evidence="3 5" id="KW-0238">DNA-binding</keyword>
<evidence type="ECO:0000256" key="7">
    <source>
        <dbReference type="SAM" id="MobiDB-lite"/>
    </source>
</evidence>
<comment type="similarity">
    <text evidence="1 5">Belongs to the E2F/DP family.</text>
</comment>
<feature type="domain" description="E2F/DP family winged-helix DNA-binding" evidence="8">
    <location>
        <begin position="267"/>
        <end position="346"/>
    </location>
</feature>
<dbReference type="InterPro" id="IPR036388">
    <property type="entry name" value="WH-like_DNA-bd_sf"/>
</dbReference>
<evidence type="ECO:0000256" key="1">
    <source>
        <dbReference type="ARBA" id="ARBA00010940"/>
    </source>
</evidence>
<feature type="compositionally biased region" description="Low complexity" evidence="7">
    <location>
        <begin position="375"/>
        <end position="386"/>
    </location>
</feature>
<evidence type="ECO:0000259" key="8">
    <source>
        <dbReference type="SMART" id="SM01372"/>
    </source>
</evidence>
<dbReference type="GO" id="GO:0090575">
    <property type="term" value="C:RNA polymerase II transcription regulator complex"/>
    <property type="evidence" value="ECO:0007669"/>
    <property type="project" value="TreeGrafter"/>
</dbReference>
<dbReference type="PANTHER" id="PTHR12081:SF7">
    <property type="entry name" value="TRANSCRIPTION FACTOR EFL-3"/>
    <property type="match status" value="1"/>
</dbReference>
<dbReference type="HOGENOM" id="CLU_323027_0_0_1"/>
<evidence type="ECO:0000313" key="10">
    <source>
        <dbReference type="Proteomes" id="UP000009168"/>
    </source>
</evidence>
<name>Q22FZ6_TETTS</name>
<dbReference type="AlphaFoldDB" id="Q22FZ6"/>
<dbReference type="InterPro" id="IPR036390">
    <property type="entry name" value="WH_DNA-bd_sf"/>
</dbReference>
<dbReference type="eggNOG" id="KOG2578">
    <property type="taxonomic scope" value="Eukaryota"/>
</dbReference>
<evidence type="ECO:0000313" key="9">
    <source>
        <dbReference type="EMBL" id="EAR84230.2"/>
    </source>
</evidence>
<gene>
    <name evidence="9" type="ORF">TTHERM_00721610</name>
</gene>
<dbReference type="KEGG" id="tet:TTHERM_00721610"/>
<feature type="coiled-coil region" evidence="6">
    <location>
        <begin position="424"/>
        <end position="489"/>
    </location>
</feature>
<feature type="region of interest" description="Disordered" evidence="7">
    <location>
        <begin position="1"/>
        <end position="98"/>
    </location>
</feature>
<protein>
    <submittedName>
        <fullName evidence="9">Transcription factor e2f/dimerization partner</fullName>
    </submittedName>
</protein>
<dbReference type="GO" id="GO:0000981">
    <property type="term" value="F:DNA-binding transcription factor activity, RNA polymerase II-specific"/>
    <property type="evidence" value="ECO:0007669"/>
    <property type="project" value="TreeGrafter"/>
</dbReference>
<feature type="compositionally biased region" description="Acidic residues" evidence="7">
    <location>
        <begin position="24"/>
        <end position="35"/>
    </location>
</feature>
<dbReference type="OrthoDB" id="5318at2759"/>
<dbReference type="InterPro" id="IPR015633">
    <property type="entry name" value="E2F"/>
</dbReference>
<dbReference type="InParanoid" id="Q22FZ6"/>
<evidence type="ECO:0000256" key="6">
    <source>
        <dbReference type="SAM" id="Coils"/>
    </source>
</evidence>
<feature type="compositionally biased region" description="Polar residues" evidence="7">
    <location>
        <begin position="1"/>
        <end position="17"/>
    </location>
</feature>
<keyword evidence="10" id="KW-1185">Reference proteome</keyword>
<evidence type="ECO:0000256" key="3">
    <source>
        <dbReference type="ARBA" id="ARBA00023125"/>
    </source>
</evidence>